<gene>
    <name evidence="1" type="ORF">BJY01DRAFT_111382</name>
</gene>
<organism evidence="1 2">
    <name type="scientific">Aspergillus pseudoustus</name>
    <dbReference type="NCBI Taxonomy" id="1810923"/>
    <lineage>
        <taxon>Eukaryota</taxon>
        <taxon>Fungi</taxon>
        <taxon>Dikarya</taxon>
        <taxon>Ascomycota</taxon>
        <taxon>Pezizomycotina</taxon>
        <taxon>Eurotiomycetes</taxon>
        <taxon>Eurotiomycetidae</taxon>
        <taxon>Eurotiales</taxon>
        <taxon>Aspergillaceae</taxon>
        <taxon>Aspergillus</taxon>
        <taxon>Aspergillus subgen. Nidulantes</taxon>
    </lineage>
</organism>
<protein>
    <submittedName>
        <fullName evidence="1">Uncharacterized protein</fullName>
    </submittedName>
</protein>
<reference evidence="1 2" key="1">
    <citation type="submission" date="2024-07" db="EMBL/GenBank/DDBJ databases">
        <title>Section-level genome sequencing and comparative genomics of Aspergillus sections Usti and Cavernicolus.</title>
        <authorList>
            <consortium name="Lawrence Berkeley National Laboratory"/>
            <person name="Nybo J.L."/>
            <person name="Vesth T.C."/>
            <person name="Theobald S."/>
            <person name="Frisvad J.C."/>
            <person name="Larsen T.O."/>
            <person name="Kjaerboelling I."/>
            <person name="Rothschild-Mancinelli K."/>
            <person name="Lyhne E.K."/>
            <person name="Kogle M.E."/>
            <person name="Barry K."/>
            <person name="Clum A."/>
            <person name="Na H."/>
            <person name="Ledsgaard L."/>
            <person name="Lin J."/>
            <person name="Lipzen A."/>
            <person name="Kuo A."/>
            <person name="Riley R."/>
            <person name="Mondo S."/>
            <person name="Labutti K."/>
            <person name="Haridas S."/>
            <person name="Pangalinan J."/>
            <person name="Salamov A.A."/>
            <person name="Simmons B.A."/>
            <person name="Magnuson J.K."/>
            <person name="Chen J."/>
            <person name="Drula E."/>
            <person name="Henrissat B."/>
            <person name="Wiebenga A."/>
            <person name="Lubbers R.J."/>
            <person name="Gomes A.C."/>
            <person name="Makela M.R."/>
            <person name="Stajich J."/>
            <person name="Grigoriev I.V."/>
            <person name="Mortensen U.H."/>
            <person name="De Vries R.P."/>
            <person name="Baker S.E."/>
            <person name="Andersen M.R."/>
        </authorList>
    </citation>
    <scope>NUCLEOTIDE SEQUENCE [LARGE SCALE GENOMIC DNA]</scope>
    <source>
        <strain evidence="1 2">CBS 123904</strain>
    </source>
</reference>
<accession>A0ABR4ISJ0</accession>
<evidence type="ECO:0000313" key="1">
    <source>
        <dbReference type="EMBL" id="KAL2830736.1"/>
    </source>
</evidence>
<name>A0ABR4ISJ0_9EURO</name>
<sequence length="178" mass="20284">MSTEVTRNTALSQLQSEQVKLLDAIDRLAALGVHEKIEVPQVIVWGDNGERKAAFWGFCLESLFQARTADLYHVRRILPYADILARISHPNRNLFKESVHLFMDLSEPFVCSTLFSFSTASHASWPFLASDDICVASHTESQELGPNVYHSINASEPYRIYSFEEIRLGNYQRVTRGY</sequence>
<proteinExistence type="predicted"/>
<comment type="caution">
    <text evidence="1">The sequence shown here is derived from an EMBL/GenBank/DDBJ whole genome shotgun (WGS) entry which is preliminary data.</text>
</comment>
<evidence type="ECO:0000313" key="2">
    <source>
        <dbReference type="Proteomes" id="UP001610446"/>
    </source>
</evidence>
<keyword evidence="2" id="KW-1185">Reference proteome</keyword>
<dbReference type="EMBL" id="JBFXLU010000297">
    <property type="protein sequence ID" value="KAL2830736.1"/>
    <property type="molecule type" value="Genomic_DNA"/>
</dbReference>
<dbReference type="Proteomes" id="UP001610446">
    <property type="component" value="Unassembled WGS sequence"/>
</dbReference>